<dbReference type="Gene3D" id="3.30.565.10">
    <property type="entry name" value="Histidine kinase-like ATPase, C-terminal domain"/>
    <property type="match status" value="1"/>
</dbReference>
<gene>
    <name evidence="10" type="ORF">G6N74_15105</name>
</gene>
<evidence type="ECO:0000313" key="10">
    <source>
        <dbReference type="EMBL" id="NGN42396.1"/>
    </source>
</evidence>
<evidence type="ECO:0000256" key="1">
    <source>
        <dbReference type="ARBA" id="ARBA00000085"/>
    </source>
</evidence>
<dbReference type="EC" id="2.7.13.3" evidence="2"/>
<evidence type="ECO:0000259" key="9">
    <source>
        <dbReference type="SMART" id="SM00911"/>
    </source>
</evidence>
<proteinExistence type="predicted"/>
<dbReference type="Gene3D" id="3.30.450.40">
    <property type="match status" value="1"/>
</dbReference>
<dbReference type="InterPro" id="IPR036890">
    <property type="entry name" value="HATPase_C_sf"/>
</dbReference>
<comment type="caution">
    <text evidence="10">The sequence shown here is derived from an EMBL/GenBank/DDBJ whole genome shotgun (WGS) entry which is preliminary data.</text>
</comment>
<protein>
    <recommendedName>
        <fullName evidence="2">histidine kinase</fullName>
        <ecNumber evidence="2">2.7.13.3</ecNumber>
    </recommendedName>
</protein>
<dbReference type="InterPro" id="IPR029016">
    <property type="entry name" value="GAF-like_dom_sf"/>
</dbReference>
<comment type="catalytic activity">
    <reaction evidence="1">
        <text>ATP + protein L-histidine = ADP + protein N-phospho-L-histidine.</text>
        <dbReference type="EC" id="2.7.13.3"/>
    </reaction>
</comment>
<keyword evidence="11" id="KW-1185">Reference proteome</keyword>
<dbReference type="Gene3D" id="2.10.70.100">
    <property type="match status" value="1"/>
</dbReference>
<accession>A0A7C9R8F8</accession>
<evidence type="ECO:0000256" key="2">
    <source>
        <dbReference type="ARBA" id="ARBA00012438"/>
    </source>
</evidence>
<name>A0A7C9R8F8_9HYPH</name>
<feature type="domain" description="Signal transduction histidine kinase HWE region" evidence="9">
    <location>
        <begin position="312"/>
        <end position="394"/>
    </location>
</feature>
<keyword evidence="5" id="KW-0547">Nucleotide-binding</keyword>
<dbReference type="GO" id="GO:0005524">
    <property type="term" value="F:ATP binding"/>
    <property type="evidence" value="ECO:0007669"/>
    <property type="project" value="UniProtKB-KW"/>
</dbReference>
<keyword evidence="6" id="KW-0418">Kinase</keyword>
<evidence type="ECO:0000313" key="11">
    <source>
        <dbReference type="Proteomes" id="UP000481252"/>
    </source>
</evidence>
<dbReference type="InterPro" id="IPR011102">
    <property type="entry name" value="Sig_transdc_His_kinase_HWE"/>
</dbReference>
<feature type="domain" description="GAF" evidence="8">
    <location>
        <begin position="30"/>
        <end position="184"/>
    </location>
</feature>
<dbReference type="EMBL" id="JAAKZG010000005">
    <property type="protein sequence ID" value="NGN42396.1"/>
    <property type="molecule type" value="Genomic_DNA"/>
</dbReference>
<evidence type="ECO:0000259" key="8">
    <source>
        <dbReference type="SMART" id="SM00065"/>
    </source>
</evidence>
<dbReference type="InterPro" id="IPR035965">
    <property type="entry name" value="PAS-like_dom_sf"/>
</dbReference>
<evidence type="ECO:0000256" key="7">
    <source>
        <dbReference type="ARBA" id="ARBA00022840"/>
    </source>
</evidence>
<dbReference type="PANTHER" id="PTHR41523">
    <property type="entry name" value="TWO-COMPONENT SYSTEM SENSOR PROTEIN"/>
    <property type="match status" value="1"/>
</dbReference>
<dbReference type="InterPro" id="IPR003018">
    <property type="entry name" value="GAF"/>
</dbReference>
<dbReference type="Pfam" id="PF01590">
    <property type="entry name" value="GAF"/>
    <property type="match status" value="1"/>
</dbReference>
<evidence type="ECO:0000256" key="4">
    <source>
        <dbReference type="ARBA" id="ARBA00022679"/>
    </source>
</evidence>
<dbReference type="PANTHER" id="PTHR41523:SF8">
    <property type="entry name" value="ETHYLENE RESPONSE SENSOR PROTEIN"/>
    <property type="match status" value="1"/>
</dbReference>
<organism evidence="10 11">
    <name type="scientific">Mesorhizobium zhangyense</name>
    <dbReference type="NCBI Taxonomy" id="1776730"/>
    <lineage>
        <taxon>Bacteria</taxon>
        <taxon>Pseudomonadati</taxon>
        <taxon>Pseudomonadota</taxon>
        <taxon>Alphaproteobacteria</taxon>
        <taxon>Hyphomicrobiales</taxon>
        <taxon>Phyllobacteriaceae</taxon>
        <taxon>Mesorhizobium</taxon>
    </lineage>
</organism>
<dbReference type="SUPFAM" id="SSF55781">
    <property type="entry name" value="GAF domain-like"/>
    <property type="match status" value="1"/>
</dbReference>
<sequence>MDALPADVRQIVGDEHRRAVLHGLQTLDTSSDPDFDRLTGLAAALMDVPIALVSLVDIERQWFKSCIGMEGRETPVSLSFCAHAITAGDDVMVIPDATADPRFSSNSLVTGEPHIRFYAGAPITVSGERIGTLCVIDRKPRQRPSTEKLDQLKMLAGLASSLFALKEGTRTGALARAELEREEKRRTVAVEAASLASWAWDVRTGAIECDTLFPVLLGLAPTTRLTARQIFRAVDRRDVRQAESSFRQALSSNEDYVGEYRIAGIEPARWLGARGRVVERDAAGNATLVFGVNYDISERKLAEERQRLLLRELNHRVKNTLATVQALATQTVRHAREPGEFLDAFSARLQALGLAHGMLSDREWRGIALNELIQLEVKPFDDGESPRINISGEDIFLSPDQALGLGLILHELASNAMKYGSLSTPGGTVDLAWTVEKSRHSRRLTLTWTETGGPAVETPKRFGFGSILIRRSLSKVISSEVTHEFLPGGVKAKISMPLEQFSD</sequence>
<dbReference type="Pfam" id="PF07536">
    <property type="entry name" value="HWE_HK"/>
    <property type="match status" value="1"/>
</dbReference>
<dbReference type="AlphaFoldDB" id="A0A7C9R8F8"/>
<dbReference type="Gene3D" id="3.30.450.20">
    <property type="entry name" value="PAS domain"/>
    <property type="match status" value="1"/>
</dbReference>
<keyword evidence="3" id="KW-0597">Phosphoprotein</keyword>
<dbReference type="SMART" id="SM00065">
    <property type="entry name" value="GAF"/>
    <property type="match status" value="1"/>
</dbReference>
<evidence type="ECO:0000256" key="6">
    <source>
        <dbReference type="ARBA" id="ARBA00022777"/>
    </source>
</evidence>
<dbReference type="Proteomes" id="UP000481252">
    <property type="component" value="Unassembled WGS sequence"/>
</dbReference>
<reference evidence="10 11" key="1">
    <citation type="submission" date="2020-02" db="EMBL/GenBank/DDBJ databases">
        <title>Genome sequence of the type strain CGMCC 1.15528 of Mesorhizobium zhangyense.</title>
        <authorList>
            <person name="Gao J."/>
            <person name="Sun J."/>
        </authorList>
    </citation>
    <scope>NUCLEOTIDE SEQUENCE [LARGE SCALE GENOMIC DNA]</scope>
    <source>
        <strain evidence="10 11">CGMCC 1.15528</strain>
    </source>
</reference>
<evidence type="ECO:0000256" key="5">
    <source>
        <dbReference type="ARBA" id="ARBA00022741"/>
    </source>
</evidence>
<dbReference type="SMART" id="SM00911">
    <property type="entry name" value="HWE_HK"/>
    <property type="match status" value="1"/>
</dbReference>
<dbReference type="SUPFAM" id="SSF55785">
    <property type="entry name" value="PYP-like sensor domain (PAS domain)"/>
    <property type="match status" value="1"/>
</dbReference>
<keyword evidence="4" id="KW-0808">Transferase</keyword>
<evidence type="ECO:0000256" key="3">
    <source>
        <dbReference type="ARBA" id="ARBA00022553"/>
    </source>
</evidence>
<dbReference type="GO" id="GO:0004673">
    <property type="term" value="F:protein histidine kinase activity"/>
    <property type="evidence" value="ECO:0007669"/>
    <property type="project" value="UniProtKB-EC"/>
</dbReference>
<keyword evidence="7" id="KW-0067">ATP-binding</keyword>